<gene>
    <name evidence="3" type="ORF">A2765_03420</name>
</gene>
<comment type="caution">
    <text evidence="3">The sequence shown here is derived from an EMBL/GenBank/DDBJ whole genome shotgun (WGS) entry which is preliminary data.</text>
</comment>
<organism evidence="3 4">
    <name type="scientific">Candidatus Kaiserbacteria bacterium RIFCSPHIGHO2_01_FULL_56_24</name>
    <dbReference type="NCBI Taxonomy" id="1798487"/>
    <lineage>
        <taxon>Bacteria</taxon>
        <taxon>Candidatus Kaiseribacteriota</taxon>
    </lineage>
</organism>
<protein>
    <submittedName>
        <fullName evidence="3">Uncharacterized protein</fullName>
    </submittedName>
</protein>
<dbReference type="AlphaFoldDB" id="A0A1F6D8N9"/>
<evidence type="ECO:0000256" key="1">
    <source>
        <dbReference type="SAM" id="MobiDB-lite"/>
    </source>
</evidence>
<feature type="region of interest" description="Disordered" evidence="1">
    <location>
        <begin position="54"/>
        <end position="74"/>
    </location>
</feature>
<feature type="transmembrane region" description="Helical" evidence="2">
    <location>
        <begin position="28"/>
        <end position="45"/>
    </location>
</feature>
<evidence type="ECO:0000313" key="4">
    <source>
        <dbReference type="Proteomes" id="UP000176377"/>
    </source>
</evidence>
<keyword evidence="2" id="KW-0472">Membrane</keyword>
<feature type="compositionally biased region" description="Basic and acidic residues" evidence="1">
    <location>
        <begin position="57"/>
        <end position="74"/>
    </location>
</feature>
<keyword evidence="2" id="KW-0812">Transmembrane</keyword>
<name>A0A1F6D8N9_9BACT</name>
<reference evidence="3 4" key="1">
    <citation type="journal article" date="2016" name="Nat. Commun.">
        <title>Thousands of microbial genomes shed light on interconnected biogeochemical processes in an aquifer system.</title>
        <authorList>
            <person name="Anantharaman K."/>
            <person name="Brown C.T."/>
            <person name="Hug L.A."/>
            <person name="Sharon I."/>
            <person name="Castelle C.J."/>
            <person name="Probst A.J."/>
            <person name="Thomas B.C."/>
            <person name="Singh A."/>
            <person name="Wilkins M.J."/>
            <person name="Karaoz U."/>
            <person name="Brodie E.L."/>
            <person name="Williams K.H."/>
            <person name="Hubbard S.S."/>
            <person name="Banfield J.F."/>
        </authorList>
    </citation>
    <scope>NUCLEOTIDE SEQUENCE [LARGE SCALE GENOMIC DNA]</scope>
</reference>
<keyword evidence="2" id="KW-1133">Transmembrane helix</keyword>
<evidence type="ECO:0000256" key="2">
    <source>
        <dbReference type="SAM" id="Phobius"/>
    </source>
</evidence>
<dbReference type="Proteomes" id="UP000176377">
    <property type="component" value="Unassembled WGS sequence"/>
</dbReference>
<evidence type="ECO:0000313" key="3">
    <source>
        <dbReference type="EMBL" id="OGG57823.1"/>
    </source>
</evidence>
<accession>A0A1F6D8N9</accession>
<feature type="transmembrane region" description="Helical" evidence="2">
    <location>
        <begin position="5"/>
        <end position="22"/>
    </location>
</feature>
<dbReference type="EMBL" id="MFLA01000044">
    <property type="protein sequence ID" value="OGG57823.1"/>
    <property type="molecule type" value="Genomic_DNA"/>
</dbReference>
<proteinExistence type="predicted"/>
<sequence>MSKEMTVIALGILVMLSPYLGIPGHWRTLLVVILGAALALIGFLLRGEQIRRGSTPTDRHPFVEHVPDNHFEKN</sequence>